<dbReference type="InterPro" id="IPR011009">
    <property type="entry name" value="Kinase-like_dom_sf"/>
</dbReference>
<gene>
    <name evidence="2" type="ORF">POCULU_LOCUS2732</name>
</gene>
<evidence type="ECO:0000313" key="3">
    <source>
        <dbReference type="Proteomes" id="UP000789572"/>
    </source>
</evidence>
<dbReference type="PROSITE" id="PS50011">
    <property type="entry name" value="PROTEIN_KINASE_DOM"/>
    <property type="match status" value="1"/>
</dbReference>
<evidence type="ECO:0000259" key="1">
    <source>
        <dbReference type="PROSITE" id="PS50011"/>
    </source>
</evidence>
<comment type="caution">
    <text evidence="2">The sequence shown here is derived from an EMBL/GenBank/DDBJ whole genome shotgun (WGS) entry which is preliminary data.</text>
</comment>
<feature type="non-terminal residue" evidence="2">
    <location>
        <position position="1"/>
    </location>
</feature>
<evidence type="ECO:0000313" key="2">
    <source>
        <dbReference type="EMBL" id="CAG8504206.1"/>
    </source>
</evidence>
<keyword evidence="3" id="KW-1185">Reference proteome</keyword>
<protein>
    <submittedName>
        <fullName evidence="2">7531_t:CDS:1</fullName>
    </submittedName>
</protein>
<dbReference type="GO" id="GO:0004672">
    <property type="term" value="F:protein kinase activity"/>
    <property type="evidence" value="ECO:0007669"/>
    <property type="project" value="InterPro"/>
</dbReference>
<dbReference type="OrthoDB" id="5979581at2759"/>
<dbReference type="InterPro" id="IPR008266">
    <property type="entry name" value="Tyr_kinase_AS"/>
</dbReference>
<name>A0A9N8ZR06_9GLOM</name>
<dbReference type="InterPro" id="IPR000719">
    <property type="entry name" value="Prot_kinase_dom"/>
</dbReference>
<dbReference type="Pfam" id="PF00069">
    <property type="entry name" value="Pkinase"/>
    <property type="match status" value="1"/>
</dbReference>
<dbReference type="EMBL" id="CAJVPJ010000269">
    <property type="protein sequence ID" value="CAG8504206.1"/>
    <property type="molecule type" value="Genomic_DNA"/>
</dbReference>
<accession>A0A9N8ZR06</accession>
<feature type="domain" description="Protein kinase" evidence="1">
    <location>
        <begin position="1"/>
        <end position="131"/>
    </location>
</feature>
<organism evidence="2 3">
    <name type="scientific">Paraglomus occultum</name>
    <dbReference type="NCBI Taxonomy" id="144539"/>
    <lineage>
        <taxon>Eukaryota</taxon>
        <taxon>Fungi</taxon>
        <taxon>Fungi incertae sedis</taxon>
        <taxon>Mucoromycota</taxon>
        <taxon>Glomeromycotina</taxon>
        <taxon>Glomeromycetes</taxon>
        <taxon>Paraglomerales</taxon>
        <taxon>Paraglomeraceae</taxon>
        <taxon>Paraglomus</taxon>
    </lineage>
</organism>
<dbReference type="Gene3D" id="1.10.510.10">
    <property type="entry name" value="Transferase(Phosphotransferase) domain 1"/>
    <property type="match status" value="1"/>
</dbReference>
<dbReference type="GO" id="GO:0005524">
    <property type="term" value="F:ATP binding"/>
    <property type="evidence" value="ECO:0007669"/>
    <property type="project" value="InterPro"/>
</dbReference>
<dbReference type="SUPFAM" id="SSF56112">
    <property type="entry name" value="Protein kinase-like (PK-like)"/>
    <property type="match status" value="1"/>
</dbReference>
<dbReference type="Proteomes" id="UP000789572">
    <property type="component" value="Unassembled WGS sequence"/>
</dbReference>
<dbReference type="AlphaFoldDB" id="A0A9N8ZR06"/>
<proteinExistence type="predicted"/>
<reference evidence="2" key="1">
    <citation type="submission" date="2021-06" db="EMBL/GenBank/DDBJ databases">
        <authorList>
            <person name="Kallberg Y."/>
            <person name="Tangrot J."/>
            <person name="Rosling A."/>
        </authorList>
    </citation>
    <scope>NUCLEOTIDE SEQUENCE</scope>
    <source>
        <strain evidence="2">IA702</strain>
    </source>
</reference>
<sequence length="131" mass="15212">NFQLSSENEVREMAHSVLTGLTWLHKNGYVHRDIRISNVVFVPNIRNYRYALIDFEHGSADGLEASERLMDWDGATLMSNNKYTSQSDLYQFGKMLRNLNIVNSEVGKKFLDDLRNKSVDTSNILDHAWFR</sequence>
<dbReference type="PROSITE" id="PS00109">
    <property type="entry name" value="PROTEIN_KINASE_TYR"/>
    <property type="match status" value="1"/>
</dbReference>